<organism evidence="10 11">
    <name type="scientific">Aegilops tauschii subsp. strangulata</name>
    <name type="common">Goatgrass</name>
    <dbReference type="NCBI Taxonomy" id="200361"/>
    <lineage>
        <taxon>Eukaryota</taxon>
        <taxon>Viridiplantae</taxon>
        <taxon>Streptophyta</taxon>
        <taxon>Embryophyta</taxon>
        <taxon>Tracheophyta</taxon>
        <taxon>Spermatophyta</taxon>
        <taxon>Magnoliopsida</taxon>
        <taxon>Liliopsida</taxon>
        <taxon>Poales</taxon>
        <taxon>Poaceae</taxon>
        <taxon>BOP clade</taxon>
        <taxon>Pooideae</taxon>
        <taxon>Triticodae</taxon>
        <taxon>Triticeae</taxon>
        <taxon>Triticinae</taxon>
        <taxon>Aegilops</taxon>
    </lineage>
</organism>
<dbReference type="GO" id="GO:0005975">
    <property type="term" value="P:carbohydrate metabolic process"/>
    <property type="evidence" value="ECO:0007669"/>
    <property type="project" value="InterPro"/>
</dbReference>
<dbReference type="InterPro" id="IPR023296">
    <property type="entry name" value="Glyco_hydro_beta-prop_sf"/>
</dbReference>
<dbReference type="AlphaFoldDB" id="A0A453ML80"/>
<reference evidence="11" key="2">
    <citation type="journal article" date="2017" name="Nat. Plants">
        <title>The Aegilops tauschii genome reveals multiple impacts of transposons.</title>
        <authorList>
            <person name="Zhao G."/>
            <person name="Zou C."/>
            <person name="Li K."/>
            <person name="Wang K."/>
            <person name="Li T."/>
            <person name="Gao L."/>
            <person name="Zhang X."/>
            <person name="Wang H."/>
            <person name="Yang Z."/>
            <person name="Liu X."/>
            <person name="Jiang W."/>
            <person name="Mao L."/>
            <person name="Kong X."/>
            <person name="Jiao Y."/>
            <person name="Jia J."/>
        </authorList>
    </citation>
    <scope>NUCLEOTIDE SEQUENCE [LARGE SCALE GENOMIC DNA]</scope>
    <source>
        <strain evidence="11">cv. AL8/78</strain>
    </source>
</reference>
<keyword evidence="4" id="KW-1015">Disulfide bond</keyword>
<keyword evidence="2" id="KW-0732">Signal</keyword>
<dbReference type="InterPro" id="IPR001362">
    <property type="entry name" value="Glyco_hydro_32"/>
</dbReference>
<reference evidence="10" key="3">
    <citation type="journal article" date="2017" name="Nature">
        <title>Genome sequence of the progenitor of the wheat D genome Aegilops tauschii.</title>
        <authorList>
            <person name="Luo M.C."/>
            <person name="Gu Y.Q."/>
            <person name="Puiu D."/>
            <person name="Wang H."/>
            <person name="Twardziok S.O."/>
            <person name="Deal K.R."/>
            <person name="Huo N."/>
            <person name="Zhu T."/>
            <person name="Wang L."/>
            <person name="Wang Y."/>
            <person name="McGuire P.E."/>
            <person name="Liu S."/>
            <person name="Long H."/>
            <person name="Ramasamy R.K."/>
            <person name="Rodriguez J.C."/>
            <person name="Van S.L."/>
            <person name="Yuan L."/>
            <person name="Wang Z."/>
            <person name="Xia Z."/>
            <person name="Xiao L."/>
            <person name="Anderson O.D."/>
            <person name="Ouyang S."/>
            <person name="Liang Y."/>
            <person name="Zimin A.V."/>
            <person name="Pertea G."/>
            <person name="Qi P."/>
            <person name="Bennetzen J.L."/>
            <person name="Dai X."/>
            <person name="Dawson M.W."/>
            <person name="Muller H.G."/>
            <person name="Kugler K."/>
            <person name="Rivarola-Duarte L."/>
            <person name="Spannagl M."/>
            <person name="Mayer K.F.X."/>
            <person name="Lu F.H."/>
            <person name="Bevan M.W."/>
            <person name="Leroy P."/>
            <person name="Li P."/>
            <person name="You F.M."/>
            <person name="Sun Q."/>
            <person name="Liu Z."/>
            <person name="Lyons E."/>
            <person name="Wicker T."/>
            <person name="Salzberg S.L."/>
            <person name="Devos K.M."/>
            <person name="Dvorak J."/>
        </authorList>
    </citation>
    <scope>NUCLEOTIDE SEQUENCE [LARGE SCALE GENOMIC DNA]</scope>
    <source>
        <strain evidence="10">cv. AL8/78</strain>
    </source>
</reference>
<dbReference type="InterPro" id="IPR050551">
    <property type="entry name" value="Fructan_Metab_Enzymes"/>
</dbReference>
<evidence type="ECO:0000256" key="1">
    <source>
        <dbReference type="ARBA" id="ARBA00009902"/>
    </source>
</evidence>
<dbReference type="GO" id="GO:0004553">
    <property type="term" value="F:hydrolase activity, hydrolyzing O-glycosyl compounds"/>
    <property type="evidence" value="ECO:0007669"/>
    <property type="project" value="InterPro"/>
</dbReference>
<evidence type="ECO:0000256" key="3">
    <source>
        <dbReference type="ARBA" id="ARBA00022801"/>
    </source>
</evidence>
<dbReference type="Pfam" id="PF00251">
    <property type="entry name" value="Glyco_hydro_32N"/>
    <property type="match status" value="1"/>
</dbReference>
<dbReference type="InterPro" id="IPR013320">
    <property type="entry name" value="ConA-like_dom_sf"/>
</dbReference>
<evidence type="ECO:0000313" key="11">
    <source>
        <dbReference type="Proteomes" id="UP000015105"/>
    </source>
</evidence>
<feature type="domain" description="Glycosyl hydrolase family 32 N-terminal" evidence="8">
    <location>
        <begin position="84"/>
        <end position="149"/>
    </location>
</feature>
<evidence type="ECO:0000256" key="2">
    <source>
        <dbReference type="ARBA" id="ARBA00022729"/>
    </source>
</evidence>
<dbReference type="Gene3D" id="2.115.10.20">
    <property type="entry name" value="Glycosyl hydrolase domain, family 43"/>
    <property type="match status" value="1"/>
</dbReference>
<dbReference type="Gene3D" id="2.60.120.560">
    <property type="entry name" value="Exo-inulinase, domain 1"/>
    <property type="match status" value="1"/>
</dbReference>
<evidence type="ECO:0008006" key="12">
    <source>
        <dbReference type="Google" id="ProtNLM"/>
    </source>
</evidence>
<dbReference type="InterPro" id="IPR013148">
    <property type="entry name" value="Glyco_hydro_32_N"/>
</dbReference>
<reference evidence="11" key="1">
    <citation type="journal article" date="2014" name="Science">
        <title>Ancient hybridizations among the ancestral genomes of bread wheat.</title>
        <authorList>
            <consortium name="International Wheat Genome Sequencing Consortium,"/>
            <person name="Marcussen T."/>
            <person name="Sandve S.R."/>
            <person name="Heier L."/>
            <person name="Spannagl M."/>
            <person name="Pfeifer M."/>
            <person name="Jakobsen K.S."/>
            <person name="Wulff B.B."/>
            <person name="Steuernagel B."/>
            <person name="Mayer K.F."/>
            <person name="Olsen O.A."/>
        </authorList>
    </citation>
    <scope>NUCLEOTIDE SEQUENCE [LARGE SCALE GENOMIC DNA]</scope>
    <source>
        <strain evidence="11">cv. AL8/78</strain>
    </source>
</reference>
<keyword evidence="3 7" id="KW-0378">Hydrolase</keyword>
<evidence type="ECO:0000256" key="5">
    <source>
        <dbReference type="ARBA" id="ARBA00023180"/>
    </source>
</evidence>
<evidence type="ECO:0000313" key="10">
    <source>
        <dbReference type="EnsemblPlants" id="AET5Gv21225700.31"/>
    </source>
</evidence>
<dbReference type="Gramene" id="AET5Gv21225700.31">
    <property type="protein sequence ID" value="AET5Gv21225700.31"/>
    <property type="gene ID" value="AET5Gv21225700"/>
</dbReference>
<accession>A0A453ML80</accession>
<keyword evidence="6 7" id="KW-0326">Glycosidase</keyword>
<dbReference type="PANTHER" id="PTHR31953">
    <property type="entry name" value="BETA-FRUCTOFURANOSIDASE, INSOLUBLE ISOENZYME CWINV1-RELATED"/>
    <property type="match status" value="1"/>
</dbReference>
<keyword evidence="5" id="KW-0325">Glycoprotein</keyword>
<evidence type="ECO:0000256" key="7">
    <source>
        <dbReference type="RuleBase" id="RU362110"/>
    </source>
</evidence>
<name>A0A453ML80_AEGTS</name>
<reference evidence="10" key="4">
    <citation type="submission" date="2019-03" db="UniProtKB">
        <authorList>
            <consortium name="EnsemblPlants"/>
        </authorList>
    </citation>
    <scope>IDENTIFICATION</scope>
</reference>
<dbReference type="InterPro" id="IPR013189">
    <property type="entry name" value="Glyco_hydro_32_C"/>
</dbReference>
<dbReference type="SUPFAM" id="SSF75005">
    <property type="entry name" value="Arabinanase/levansucrase/invertase"/>
    <property type="match status" value="1"/>
</dbReference>
<evidence type="ECO:0000259" key="8">
    <source>
        <dbReference type="Pfam" id="PF00251"/>
    </source>
</evidence>
<dbReference type="EnsemblPlants" id="AET5Gv21225700.31">
    <property type="protein sequence ID" value="AET5Gv21225700.31"/>
    <property type="gene ID" value="AET5Gv21225700"/>
</dbReference>
<reference evidence="10" key="5">
    <citation type="journal article" date="2021" name="G3 (Bethesda)">
        <title>Aegilops tauschii genome assembly Aet v5.0 features greater sequence contiguity and improved annotation.</title>
        <authorList>
            <person name="Wang L."/>
            <person name="Zhu T."/>
            <person name="Rodriguez J.C."/>
            <person name="Deal K.R."/>
            <person name="Dubcovsky J."/>
            <person name="McGuire P.E."/>
            <person name="Lux T."/>
            <person name="Spannagl M."/>
            <person name="Mayer K.F.X."/>
            <person name="Baldrich P."/>
            <person name="Meyers B.C."/>
            <person name="Huo N."/>
            <person name="Gu Y.Q."/>
            <person name="Zhou H."/>
            <person name="Devos K.M."/>
            <person name="Bennetzen J.L."/>
            <person name="Unver T."/>
            <person name="Budak H."/>
            <person name="Gulick P.J."/>
            <person name="Galiba G."/>
            <person name="Kalapos B."/>
            <person name="Nelson D.R."/>
            <person name="Li P."/>
            <person name="You F.M."/>
            <person name="Luo M.C."/>
            <person name="Dvorak J."/>
        </authorList>
    </citation>
    <scope>NUCLEOTIDE SEQUENCE [LARGE SCALE GENOMIC DNA]</scope>
    <source>
        <strain evidence="10">cv. AL8/78</strain>
    </source>
</reference>
<sequence>MLLLSTCSCFMSVFTASWLGGLACIFSTSLLFQILVRPCSNGGGLFFCPQSPNAPSILSSKDRTAYHFQPPKNWINDTDDSRLWPRIDYGNFYASKTFFDSKHGRRIIWAWTTETDSSSDDIAKGWAGIYSFPRTIWLDNDGKRLLQWPVEEIESLRRNEINHQELELKKGDLFEIKGIDTLQADIEIDFELTSIDDADPFNPSWLFDTEKHCQEADASVHGGIGPFGLVILASDNMEEHTVVHFRVYKSQKNYMILMCSDLRRLVLFSTNACIY</sequence>
<dbReference type="Pfam" id="PF08244">
    <property type="entry name" value="Glyco_hydro_32C"/>
    <property type="match status" value="1"/>
</dbReference>
<dbReference type="Proteomes" id="UP000015105">
    <property type="component" value="Chromosome 5D"/>
</dbReference>
<evidence type="ECO:0000259" key="9">
    <source>
        <dbReference type="Pfam" id="PF08244"/>
    </source>
</evidence>
<dbReference type="SMART" id="SM00640">
    <property type="entry name" value="Glyco_32"/>
    <property type="match status" value="1"/>
</dbReference>
<evidence type="ECO:0000256" key="4">
    <source>
        <dbReference type="ARBA" id="ARBA00023157"/>
    </source>
</evidence>
<keyword evidence="11" id="KW-1185">Reference proteome</keyword>
<protein>
    <recommendedName>
        <fullName evidence="12">Glycosyl hydrolase family 32 N-terminal domain-containing protein</fullName>
    </recommendedName>
</protein>
<comment type="similarity">
    <text evidence="1 7">Belongs to the glycosyl hydrolase 32 family.</text>
</comment>
<feature type="domain" description="Glycosyl hydrolase family 32 C-terminal" evidence="9">
    <location>
        <begin position="152"/>
        <end position="250"/>
    </location>
</feature>
<proteinExistence type="inferred from homology"/>
<evidence type="ECO:0000256" key="6">
    <source>
        <dbReference type="ARBA" id="ARBA00023295"/>
    </source>
</evidence>
<dbReference type="SUPFAM" id="SSF49899">
    <property type="entry name" value="Concanavalin A-like lectins/glucanases"/>
    <property type="match status" value="1"/>
</dbReference>